<evidence type="ECO:0000313" key="3">
    <source>
        <dbReference type="Proteomes" id="UP000265520"/>
    </source>
</evidence>
<evidence type="ECO:0000256" key="1">
    <source>
        <dbReference type="SAM" id="MobiDB-lite"/>
    </source>
</evidence>
<feature type="non-terminal residue" evidence="2">
    <location>
        <position position="21"/>
    </location>
</feature>
<dbReference type="AlphaFoldDB" id="A0A392W7F2"/>
<reference evidence="2 3" key="1">
    <citation type="journal article" date="2018" name="Front. Plant Sci.">
        <title>Red Clover (Trifolium pratense) and Zigzag Clover (T. medium) - A Picture of Genomic Similarities and Differences.</title>
        <authorList>
            <person name="Dluhosova J."/>
            <person name="Istvanek J."/>
            <person name="Nedelnik J."/>
            <person name="Repkova J."/>
        </authorList>
    </citation>
    <scope>NUCLEOTIDE SEQUENCE [LARGE SCALE GENOMIC DNA]</scope>
    <source>
        <strain evidence="3">cv. 10/8</strain>
        <tissue evidence="2">Leaf</tissue>
    </source>
</reference>
<comment type="caution">
    <text evidence="2">The sequence shown here is derived from an EMBL/GenBank/DDBJ whole genome shotgun (WGS) entry which is preliminary data.</text>
</comment>
<feature type="region of interest" description="Disordered" evidence="1">
    <location>
        <begin position="1"/>
        <end position="21"/>
    </location>
</feature>
<protein>
    <submittedName>
        <fullName evidence="2">Uncharacterized protein</fullName>
    </submittedName>
</protein>
<sequence>MSASLSRSAVSGDDDDDEMFI</sequence>
<accession>A0A392W7F2</accession>
<feature type="compositionally biased region" description="Acidic residues" evidence="1">
    <location>
        <begin position="12"/>
        <end position="21"/>
    </location>
</feature>
<organism evidence="2 3">
    <name type="scientific">Trifolium medium</name>
    <dbReference type="NCBI Taxonomy" id="97028"/>
    <lineage>
        <taxon>Eukaryota</taxon>
        <taxon>Viridiplantae</taxon>
        <taxon>Streptophyta</taxon>
        <taxon>Embryophyta</taxon>
        <taxon>Tracheophyta</taxon>
        <taxon>Spermatophyta</taxon>
        <taxon>Magnoliopsida</taxon>
        <taxon>eudicotyledons</taxon>
        <taxon>Gunneridae</taxon>
        <taxon>Pentapetalae</taxon>
        <taxon>rosids</taxon>
        <taxon>fabids</taxon>
        <taxon>Fabales</taxon>
        <taxon>Fabaceae</taxon>
        <taxon>Papilionoideae</taxon>
        <taxon>50 kb inversion clade</taxon>
        <taxon>NPAAA clade</taxon>
        <taxon>Hologalegina</taxon>
        <taxon>IRL clade</taxon>
        <taxon>Trifolieae</taxon>
        <taxon>Trifolium</taxon>
    </lineage>
</organism>
<keyword evidence="3" id="KW-1185">Reference proteome</keyword>
<dbReference type="EMBL" id="LXQA011408765">
    <property type="protein sequence ID" value="MCI96226.1"/>
    <property type="molecule type" value="Genomic_DNA"/>
</dbReference>
<proteinExistence type="predicted"/>
<dbReference type="Proteomes" id="UP000265520">
    <property type="component" value="Unassembled WGS sequence"/>
</dbReference>
<evidence type="ECO:0000313" key="2">
    <source>
        <dbReference type="EMBL" id="MCI96226.1"/>
    </source>
</evidence>
<name>A0A392W7F2_9FABA</name>